<proteinExistence type="predicted"/>
<keyword evidence="2" id="KW-1185">Reference proteome</keyword>
<gene>
    <name evidence="1" type="ORF">P170DRAFT_440084</name>
</gene>
<dbReference type="VEuPathDB" id="FungiDB:P170DRAFT_440084"/>
<protein>
    <submittedName>
        <fullName evidence="1">Uncharacterized protein</fullName>
    </submittedName>
</protein>
<dbReference type="GeneID" id="36557686"/>
<evidence type="ECO:0000313" key="2">
    <source>
        <dbReference type="Proteomes" id="UP000234275"/>
    </source>
</evidence>
<comment type="caution">
    <text evidence="1">The sequence shown here is derived from an EMBL/GenBank/DDBJ whole genome shotgun (WGS) entry which is preliminary data.</text>
</comment>
<evidence type="ECO:0000313" key="1">
    <source>
        <dbReference type="EMBL" id="PLB44877.1"/>
    </source>
</evidence>
<dbReference type="Proteomes" id="UP000234275">
    <property type="component" value="Unassembled WGS sequence"/>
</dbReference>
<reference evidence="1 2" key="1">
    <citation type="submission" date="2016-12" db="EMBL/GenBank/DDBJ databases">
        <title>The genomes of Aspergillus section Nigri reveals drivers in fungal speciation.</title>
        <authorList>
            <consortium name="DOE Joint Genome Institute"/>
            <person name="Vesth T.C."/>
            <person name="Nybo J."/>
            <person name="Theobald S."/>
            <person name="Brandl J."/>
            <person name="Frisvad J.C."/>
            <person name="Nielsen K.F."/>
            <person name="Lyhne E.K."/>
            <person name="Kogle M.E."/>
            <person name="Kuo A."/>
            <person name="Riley R."/>
            <person name="Clum A."/>
            <person name="Nolan M."/>
            <person name="Lipzen A."/>
            <person name="Salamov A."/>
            <person name="Henrissat B."/>
            <person name="Wiebenga A."/>
            <person name="De Vries R.P."/>
            <person name="Grigoriev I.V."/>
            <person name="Mortensen U.H."/>
            <person name="Andersen M.R."/>
            <person name="Baker S.E."/>
        </authorList>
    </citation>
    <scope>NUCLEOTIDE SEQUENCE [LARGE SCALE GENOMIC DNA]</scope>
    <source>
        <strain evidence="1 2">IBT 23096</strain>
    </source>
</reference>
<organism evidence="1 2">
    <name type="scientific">Aspergillus steynii IBT 23096</name>
    <dbReference type="NCBI Taxonomy" id="1392250"/>
    <lineage>
        <taxon>Eukaryota</taxon>
        <taxon>Fungi</taxon>
        <taxon>Dikarya</taxon>
        <taxon>Ascomycota</taxon>
        <taxon>Pezizomycotina</taxon>
        <taxon>Eurotiomycetes</taxon>
        <taxon>Eurotiomycetidae</taxon>
        <taxon>Eurotiales</taxon>
        <taxon>Aspergillaceae</taxon>
        <taxon>Aspergillus</taxon>
        <taxon>Aspergillus subgen. Circumdati</taxon>
    </lineage>
</organism>
<name>A0A2I2FW91_9EURO</name>
<dbReference type="AlphaFoldDB" id="A0A2I2FW91"/>
<accession>A0A2I2FW91</accession>
<sequence>MKFNIPLFPIPIVSQSACTLQGPSPVELGPRACLSLAHPNLVLTSMKNGLGIGWDGSDGLVVCWL</sequence>
<dbReference type="EMBL" id="MSFO01000008">
    <property type="protein sequence ID" value="PLB44877.1"/>
    <property type="molecule type" value="Genomic_DNA"/>
</dbReference>
<dbReference type="RefSeq" id="XP_024700179.1">
    <property type="nucleotide sequence ID" value="XM_024849987.1"/>
</dbReference>